<proteinExistence type="predicted"/>
<keyword evidence="3" id="KW-1185">Reference proteome</keyword>
<protein>
    <submittedName>
        <fullName evidence="2">Uncharacterized protein</fullName>
    </submittedName>
</protein>
<accession>A0ABP9AR79</accession>
<feature type="region of interest" description="Disordered" evidence="1">
    <location>
        <begin position="22"/>
        <end position="57"/>
    </location>
</feature>
<dbReference type="EMBL" id="BAABJV010000010">
    <property type="protein sequence ID" value="GAA4784790.1"/>
    <property type="molecule type" value="Genomic_DNA"/>
</dbReference>
<dbReference type="Proteomes" id="UP001501147">
    <property type="component" value="Unassembled WGS sequence"/>
</dbReference>
<name>A0ABP9AR79_9ACTN</name>
<reference evidence="3" key="1">
    <citation type="journal article" date="2019" name="Int. J. Syst. Evol. Microbiol.">
        <title>The Global Catalogue of Microorganisms (GCM) 10K type strain sequencing project: providing services to taxonomists for standard genome sequencing and annotation.</title>
        <authorList>
            <consortium name="The Broad Institute Genomics Platform"/>
            <consortium name="The Broad Institute Genome Sequencing Center for Infectious Disease"/>
            <person name="Wu L."/>
            <person name="Ma J."/>
        </authorList>
    </citation>
    <scope>NUCLEOTIDE SEQUENCE [LARGE SCALE GENOMIC DNA]</scope>
    <source>
        <strain evidence="3">JCM 18324</strain>
    </source>
</reference>
<comment type="caution">
    <text evidence="2">The sequence shown here is derived from an EMBL/GenBank/DDBJ whole genome shotgun (WGS) entry which is preliminary data.</text>
</comment>
<evidence type="ECO:0000256" key="1">
    <source>
        <dbReference type="SAM" id="MobiDB-lite"/>
    </source>
</evidence>
<organism evidence="2 3">
    <name type="scientific">Streptomyces sanyensis</name>
    <dbReference type="NCBI Taxonomy" id="568869"/>
    <lineage>
        <taxon>Bacteria</taxon>
        <taxon>Bacillati</taxon>
        <taxon>Actinomycetota</taxon>
        <taxon>Actinomycetes</taxon>
        <taxon>Kitasatosporales</taxon>
        <taxon>Streptomycetaceae</taxon>
        <taxon>Streptomyces</taxon>
    </lineage>
</organism>
<sequence>MREAAHRGRSAAYPAQLVFTEATAAPRGTDRSGPAARYANYNDGDDEPRFRTGSHPP</sequence>
<gene>
    <name evidence="2" type="ORF">GCM10023329_39110</name>
</gene>
<evidence type="ECO:0000313" key="3">
    <source>
        <dbReference type="Proteomes" id="UP001501147"/>
    </source>
</evidence>
<evidence type="ECO:0000313" key="2">
    <source>
        <dbReference type="EMBL" id="GAA4784790.1"/>
    </source>
</evidence>